<protein>
    <submittedName>
        <fullName evidence="1">Uncharacterized protein</fullName>
    </submittedName>
</protein>
<reference evidence="1" key="1">
    <citation type="journal article" date="2015" name="Nature">
        <title>Complex archaea that bridge the gap between prokaryotes and eukaryotes.</title>
        <authorList>
            <person name="Spang A."/>
            <person name="Saw J.H."/>
            <person name="Jorgensen S.L."/>
            <person name="Zaremba-Niedzwiedzka K."/>
            <person name="Martijn J."/>
            <person name="Lind A.E."/>
            <person name="van Eijk R."/>
            <person name="Schleper C."/>
            <person name="Guy L."/>
            <person name="Ettema T.J."/>
        </authorList>
    </citation>
    <scope>NUCLEOTIDE SEQUENCE</scope>
</reference>
<sequence length="48" mass="5122">GVFKSDPNTAVESIDTTQARTLDLTAQWSAALAGNTISIRQFVVEALN</sequence>
<accession>A0A0F9KSR6</accession>
<feature type="non-terminal residue" evidence="1">
    <location>
        <position position="1"/>
    </location>
</feature>
<evidence type="ECO:0000313" key="1">
    <source>
        <dbReference type="EMBL" id="KKM18470.1"/>
    </source>
</evidence>
<gene>
    <name evidence="1" type="ORF">LCGC14_1665420</name>
</gene>
<name>A0A0F9KSR6_9ZZZZ</name>
<organism evidence="1">
    <name type="scientific">marine sediment metagenome</name>
    <dbReference type="NCBI Taxonomy" id="412755"/>
    <lineage>
        <taxon>unclassified sequences</taxon>
        <taxon>metagenomes</taxon>
        <taxon>ecological metagenomes</taxon>
    </lineage>
</organism>
<dbReference type="EMBL" id="LAZR01014216">
    <property type="protein sequence ID" value="KKM18470.1"/>
    <property type="molecule type" value="Genomic_DNA"/>
</dbReference>
<proteinExistence type="predicted"/>
<dbReference type="AlphaFoldDB" id="A0A0F9KSR6"/>
<comment type="caution">
    <text evidence="1">The sequence shown here is derived from an EMBL/GenBank/DDBJ whole genome shotgun (WGS) entry which is preliminary data.</text>
</comment>